<protein>
    <recommendedName>
        <fullName evidence="4">Lipoprotein</fullName>
    </recommendedName>
</protein>
<dbReference type="AlphaFoldDB" id="A0A915YLZ1"/>
<evidence type="ECO:0000313" key="3">
    <source>
        <dbReference type="Proteomes" id="UP001060919"/>
    </source>
</evidence>
<feature type="chain" id="PRO_5037938763" description="Lipoprotein" evidence="1">
    <location>
        <begin position="21"/>
        <end position="228"/>
    </location>
</feature>
<organism evidence="2 3">
    <name type="scientific">Aureispira anguillae</name>
    <dbReference type="NCBI Taxonomy" id="2864201"/>
    <lineage>
        <taxon>Bacteria</taxon>
        <taxon>Pseudomonadati</taxon>
        <taxon>Bacteroidota</taxon>
        <taxon>Saprospiria</taxon>
        <taxon>Saprospirales</taxon>
        <taxon>Saprospiraceae</taxon>
        <taxon>Aureispira</taxon>
    </lineage>
</organism>
<evidence type="ECO:0008006" key="4">
    <source>
        <dbReference type="Google" id="ProtNLM"/>
    </source>
</evidence>
<feature type="signal peptide" evidence="1">
    <location>
        <begin position="1"/>
        <end position="20"/>
    </location>
</feature>
<dbReference type="PROSITE" id="PS51257">
    <property type="entry name" value="PROKAR_LIPOPROTEIN"/>
    <property type="match status" value="1"/>
</dbReference>
<dbReference type="EMBL" id="AP026867">
    <property type="protein sequence ID" value="BDS15469.1"/>
    <property type="molecule type" value="Genomic_DNA"/>
</dbReference>
<dbReference type="KEGG" id="aup:AsAng_0062530"/>
<accession>A0A915YLZ1</accession>
<keyword evidence="3" id="KW-1185">Reference proteome</keyword>
<proteinExistence type="predicted"/>
<evidence type="ECO:0000313" key="2">
    <source>
        <dbReference type="EMBL" id="BDS15469.1"/>
    </source>
</evidence>
<dbReference type="Proteomes" id="UP001060919">
    <property type="component" value="Chromosome"/>
</dbReference>
<name>A0A915YLZ1_9BACT</name>
<reference evidence="2" key="1">
    <citation type="submission" date="2022-09" db="EMBL/GenBank/DDBJ databases">
        <title>Aureispira anguillicida sp. nov., isolated from Leptocephalus of Japanese eel Anguilla japonica.</title>
        <authorList>
            <person name="Yuasa K."/>
            <person name="Mekata T."/>
            <person name="Ikunari K."/>
        </authorList>
    </citation>
    <scope>NUCLEOTIDE SEQUENCE</scope>
    <source>
        <strain evidence="2">EL160426</strain>
    </source>
</reference>
<dbReference type="RefSeq" id="WP_264790625.1">
    <property type="nucleotide sequence ID" value="NZ_AP026867.1"/>
</dbReference>
<evidence type="ECO:0000256" key="1">
    <source>
        <dbReference type="SAM" id="SignalP"/>
    </source>
</evidence>
<gene>
    <name evidence="2" type="ORF">AsAng_0062530</name>
</gene>
<sequence length="228" mass="24952">MKNLFLLPLCFLSISIIAFSCKKDTVEIDTLESSESSERSELISTLSIDGQLIETEDDIKADLQLFKDGTIEGSLNLYGPQTVKVKAKESEETGISKIEDKGNSMYHVTKDGIIHILKNVSISNGLITGDYMTENSEGIASVSFRMASSLITEDMNIEYGINEAFPWLIFPAIGGVITVVNCAYERSAARSACHNSYNQQMFTCGCSCIMNFSAGFCGGDCDIDCTYE</sequence>
<keyword evidence="1" id="KW-0732">Signal</keyword>